<dbReference type="SUPFAM" id="SSF54786">
    <property type="entry name" value="YcfA/nrd intein domain"/>
    <property type="match status" value="1"/>
</dbReference>
<comment type="caution">
    <text evidence="8">The sequence shown here is derived from an EMBL/GenBank/DDBJ whole genome shotgun (WGS) entry which is preliminary data.</text>
</comment>
<keyword evidence="4" id="KW-0255">Endonuclease</keyword>
<dbReference type="PANTHER" id="PTHR34873:SF3">
    <property type="entry name" value="ADDICTION MODULE TOXIN, HICA FAMILY"/>
    <property type="match status" value="1"/>
</dbReference>
<dbReference type="GO" id="GO:0003729">
    <property type="term" value="F:mRNA binding"/>
    <property type="evidence" value="ECO:0007669"/>
    <property type="project" value="InterPro"/>
</dbReference>
<proteinExistence type="inferred from homology"/>
<keyword evidence="3" id="KW-0540">Nuclease</keyword>
<keyword evidence="7" id="KW-0346">Stress response</keyword>
<name>A0A1C0ADE1_9FIRM</name>
<evidence type="ECO:0000256" key="1">
    <source>
        <dbReference type="ARBA" id="ARBA00006620"/>
    </source>
</evidence>
<keyword evidence="2" id="KW-1277">Toxin-antitoxin system</keyword>
<dbReference type="InterPro" id="IPR012933">
    <property type="entry name" value="HicA_mRNA_interferase"/>
</dbReference>
<reference evidence="8 9" key="2">
    <citation type="submission" date="2016-08" db="EMBL/GenBank/DDBJ databases">
        <title>Orenia metallireducens sp. nov. strain Z6, a Novel Metal-reducing Firmicute from the Deep Subsurface.</title>
        <authorList>
            <person name="Maxim B.I."/>
            <person name="Kenneth K."/>
            <person name="Flynn T.M."/>
            <person name="Oloughlin E.J."/>
            <person name="Locke R.A."/>
            <person name="Weber J.R."/>
            <person name="Egan S.M."/>
            <person name="Mackie R.I."/>
            <person name="Cann I.K."/>
        </authorList>
    </citation>
    <scope>NUCLEOTIDE SEQUENCE [LARGE SCALE GENOMIC DNA]</scope>
    <source>
        <strain evidence="8 9">Z6</strain>
    </source>
</reference>
<dbReference type="OrthoDB" id="9800801at2"/>
<evidence type="ECO:0000256" key="6">
    <source>
        <dbReference type="ARBA" id="ARBA00022884"/>
    </source>
</evidence>
<dbReference type="Gene3D" id="3.30.920.30">
    <property type="entry name" value="Hypothetical protein"/>
    <property type="match status" value="1"/>
</dbReference>
<evidence type="ECO:0000256" key="4">
    <source>
        <dbReference type="ARBA" id="ARBA00022759"/>
    </source>
</evidence>
<comment type="similarity">
    <text evidence="1">Belongs to the HicA mRNA interferase family.</text>
</comment>
<accession>A0A1C0ADE1</accession>
<evidence type="ECO:0000313" key="9">
    <source>
        <dbReference type="Proteomes" id="UP000093514"/>
    </source>
</evidence>
<dbReference type="GO" id="GO:0004519">
    <property type="term" value="F:endonuclease activity"/>
    <property type="evidence" value="ECO:0007669"/>
    <property type="project" value="UniProtKB-KW"/>
</dbReference>
<evidence type="ECO:0000256" key="2">
    <source>
        <dbReference type="ARBA" id="ARBA00022649"/>
    </source>
</evidence>
<evidence type="ECO:0000313" key="8">
    <source>
        <dbReference type="EMBL" id="OCL28651.1"/>
    </source>
</evidence>
<dbReference type="InterPro" id="IPR038570">
    <property type="entry name" value="HicA_sf"/>
</dbReference>
<organism evidence="8 9">
    <name type="scientific">Orenia metallireducens</name>
    <dbReference type="NCBI Taxonomy" id="1413210"/>
    <lineage>
        <taxon>Bacteria</taxon>
        <taxon>Bacillati</taxon>
        <taxon>Bacillota</taxon>
        <taxon>Clostridia</taxon>
        <taxon>Halanaerobiales</taxon>
        <taxon>Halobacteroidaceae</taxon>
        <taxon>Orenia</taxon>
    </lineage>
</organism>
<dbReference type="Proteomes" id="UP000093514">
    <property type="component" value="Unassembled WGS sequence"/>
</dbReference>
<sequence length="61" mass="6918">MNSKEMLKLALKNGWEIKSQKGSHIKLIHKDFPKPAIIPYHGKKEIPKGTLNSILKQLGLK</sequence>
<evidence type="ECO:0000256" key="7">
    <source>
        <dbReference type="ARBA" id="ARBA00023016"/>
    </source>
</evidence>
<dbReference type="AlphaFoldDB" id="A0A1C0ADE1"/>
<dbReference type="GO" id="GO:0016787">
    <property type="term" value="F:hydrolase activity"/>
    <property type="evidence" value="ECO:0007669"/>
    <property type="project" value="UniProtKB-KW"/>
</dbReference>
<gene>
    <name evidence="8" type="ORF">U472_00405</name>
</gene>
<evidence type="ECO:0000256" key="3">
    <source>
        <dbReference type="ARBA" id="ARBA00022722"/>
    </source>
</evidence>
<keyword evidence="9" id="KW-1185">Reference proteome</keyword>
<evidence type="ECO:0000256" key="5">
    <source>
        <dbReference type="ARBA" id="ARBA00022801"/>
    </source>
</evidence>
<dbReference type="Pfam" id="PF07927">
    <property type="entry name" value="HicA_toxin"/>
    <property type="match status" value="1"/>
</dbReference>
<dbReference type="RefSeq" id="WP_068714393.1">
    <property type="nucleotide sequence ID" value="NZ_LWDV01000003.1"/>
</dbReference>
<keyword evidence="6" id="KW-0694">RNA-binding</keyword>
<keyword evidence="5" id="KW-0378">Hydrolase</keyword>
<protein>
    <submittedName>
        <fullName evidence="8">Toxin HicA</fullName>
    </submittedName>
</protein>
<reference evidence="9" key="1">
    <citation type="submission" date="2016-07" db="EMBL/GenBank/DDBJ databases">
        <authorList>
            <person name="Florea S."/>
            <person name="Webb J.S."/>
            <person name="Jaromczyk J."/>
            <person name="Schardl C.L."/>
        </authorList>
    </citation>
    <scope>NUCLEOTIDE SEQUENCE [LARGE SCALE GENOMIC DNA]</scope>
    <source>
        <strain evidence="9">Z6</strain>
    </source>
</reference>
<dbReference type="PANTHER" id="PTHR34873">
    <property type="entry name" value="SSR1766 PROTEIN"/>
    <property type="match status" value="1"/>
</dbReference>
<dbReference type="EMBL" id="LWDV01000003">
    <property type="protein sequence ID" value="OCL28651.1"/>
    <property type="molecule type" value="Genomic_DNA"/>
</dbReference>